<dbReference type="InterPro" id="IPR036873">
    <property type="entry name" value="Rhodanese-like_dom_sf"/>
</dbReference>
<dbReference type="PANTHER" id="PTHR43031">
    <property type="entry name" value="FAD-DEPENDENT OXIDOREDUCTASE"/>
    <property type="match status" value="1"/>
</dbReference>
<dbReference type="SUPFAM" id="SSF52821">
    <property type="entry name" value="Rhodanese/Cell cycle control phosphatase"/>
    <property type="match status" value="1"/>
</dbReference>
<dbReference type="SMART" id="SM00450">
    <property type="entry name" value="RHOD"/>
    <property type="match status" value="1"/>
</dbReference>
<dbReference type="eggNOG" id="COG0607">
    <property type="taxonomic scope" value="Bacteria"/>
</dbReference>
<dbReference type="RefSeq" id="WP_013969880.1">
    <property type="nucleotide sequence ID" value="NC_015732.1"/>
</dbReference>
<dbReference type="Pfam" id="PF00581">
    <property type="entry name" value="Rhodanese"/>
    <property type="match status" value="1"/>
</dbReference>
<evidence type="ECO:0000313" key="3">
    <source>
        <dbReference type="Proteomes" id="UP000000503"/>
    </source>
</evidence>
<dbReference type="HOGENOM" id="CLU_089574_13_2_12"/>
<dbReference type="Gene3D" id="3.40.250.10">
    <property type="entry name" value="Rhodanese-like domain"/>
    <property type="match status" value="1"/>
</dbReference>
<gene>
    <name evidence="2" type="ordered locus">Spica_2496</name>
</gene>
<dbReference type="STRING" id="744872.Spica_2496"/>
<proteinExistence type="predicted"/>
<name>F8F4F4_GRAC1</name>
<dbReference type="Proteomes" id="UP000000503">
    <property type="component" value="Chromosome"/>
</dbReference>
<dbReference type="PROSITE" id="PS50206">
    <property type="entry name" value="RHODANESE_3"/>
    <property type="match status" value="1"/>
</dbReference>
<dbReference type="KEGG" id="scd:Spica_2496"/>
<accession>F8F4F4</accession>
<dbReference type="PANTHER" id="PTHR43031:SF1">
    <property type="entry name" value="PYRIDINE NUCLEOTIDE-DISULPHIDE OXIDOREDUCTASE"/>
    <property type="match status" value="1"/>
</dbReference>
<sequence length="92" mass="9960">MAGNLVEEKIKVGALVVDVRTEDEFMDEAFPGAINIPVGELQVRMKELEPKDRPLVLYCASGARSALAARILKAAGWTDVINAGGLWDMPGY</sequence>
<reference evidence="3" key="1">
    <citation type="journal article" date="2013" name="Stand. Genomic Sci.">
        <title>Genome sequence of the thermophilic fresh-water bacterium Spirochaeta caldaria type strain (H1(T)), reclassification of Spirochaeta caldaria, Spirochaeta stenostrepta, and Spirochaeta zuelzerae in the genus Treponema as Treponema caldaria comb. nov., Treponema stenostrepta comb. nov., and Treponema zuelzerae comb. nov., and emendation of the genus Treponema.</title>
        <authorList>
            <person name="Abt B."/>
            <person name="Goker M."/>
            <person name="Scheuner C."/>
            <person name="Han C."/>
            <person name="Lu M."/>
            <person name="Misra M."/>
            <person name="Lapidus A."/>
            <person name="Nolan M."/>
            <person name="Lucas S."/>
            <person name="Hammon N."/>
            <person name="Deshpande S."/>
            <person name="Cheng J.F."/>
            <person name="Tapia R."/>
            <person name="Goodwin L.A."/>
            <person name="Pitluck S."/>
            <person name="Liolios K."/>
            <person name="Pagani I."/>
            <person name="Ivanova N."/>
            <person name="Mavromatis K."/>
            <person name="Mikhailova N."/>
            <person name="Huntemann M."/>
            <person name="Pati A."/>
            <person name="Chen A."/>
            <person name="Palaniappan K."/>
            <person name="Land M."/>
            <person name="Hauser L."/>
            <person name="Jeffries C.D."/>
            <person name="Rohde M."/>
            <person name="Spring S."/>
            <person name="Gronow S."/>
            <person name="Detter J.C."/>
            <person name="Bristow J."/>
            <person name="Eisen J.A."/>
            <person name="Markowitz V."/>
            <person name="Hugenholtz P."/>
            <person name="Kyrpides N.C."/>
            <person name="Woyke T."/>
            <person name="Klenk H.P."/>
        </authorList>
    </citation>
    <scope>NUCLEOTIDE SEQUENCE</scope>
    <source>
        <strain evidence="3">ATCC 51460 / DSM 7334 / H1</strain>
    </source>
</reference>
<evidence type="ECO:0000259" key="1">
    <source>
        <dbReference type="PROSITE" id="PS50206"/>
    </source>
</evidence>
<dbReference type="EMBL" id="CP002868">
    <property type="protein sequence ID" value="AEJ20601.1"/>
    <property type="molecule type" value="Genomic_DNA"/>
</dbReference>
<keyword evidence="3" id="KW-1185">Reference proteome</keyword>
<dbReference type="AlphaFoldDB" id="F8F4F4"/>
<protein>
    <submittedName>
        <fullName evidence="2">Rhodanese-like protein</fullName>
    </submittedName>
</protein>
<evidence type="ECO:0000313" key="2">
    <source>
        <dbReference type="EMBL" id="AEJ20601.1"/>
    </source>
</evidence>
<feature type="domain" description="Rhodanese" evidence="1">
    <location>
        <begin position="10"/>
        <end position="90"/>
    </location>
</feature>
<dbReference type="InterPro" id="IPR050229">
    <property type="entry name" value="GlpE_sulfurtransferase"/>
</dbReference>
<organism evidence="2 3">
    <name type="scientific">Gracilinema caldarium (strain ATCC 51460 / DSM 7334 / H1)</name>
    <name type="common">Treponema caldarium</name>
    <dbReference type="NCBI Taxonomy" id="744872"/>
    <lineage>
        <taxon>Bacteria</taxon>
        <taxon>Pseudomonadati</taxon>
        <taxon>Spirochaetota</taxon>
        <taxon>Spirochaetia</taxon>
        <taxon>Spirochaetales</taxon>
        <taxon>Breznakiellaceae</taxon>
        <taxon>Gracilinema</taxon>
    </lineage>
</organism>
<dbReference type="InterPro" id="IPR001763">
    <property type="entry name" value="Rhodanese-like_dom"/>
</dbReference>
<dbReference type="CDD" id="cd00158">
    <property type="entry name" value="RHOD"/>
    <property type="match status" value="1"/>
</dbReference>